<dbReference type="GO" id="GO:0030132">
    <property type="term" value="C:clathrin coat of coated pit"/>
    <property type="evidence" value="ECO:0007669"/>
    <property type="project" value="InterPro"/>
</dbReference>
<evidence type="ECO:0000256" key="6">
    <source>
        <dbReference type="PIRNR" id="PIRNR002290"/>
    </source>
</evidence>
<dbReference type="PIRSF" id="PIRSF002290">
    <property type="entry name" value="Clathrin_H_chain"/>
    <property type="match status" value="1"/>
</dbReference>
<dbReference type="InterPro" id="IPR016025">
    <property type="entry name" value="Clathrin_H-chain_N"/>
</dbReference>
<feature type="repeat" description="CHCR" evidence="7">
    <location>
        <begin position="690"/>
        <end position="832"/>
    </location>
</feature>
<dbReference type="Pfam" id="PF13838">
    <property type="entry name" value="Clathrin_H_link"/>
    <property type="match status" value="1"/>
</dbReference>
<evidence type="ECO:0000256" key="8">
    <source>
        <dbReference type="SAM" id="MobiDB-lite"/>
    </source>
</evidence>
<evidence type="ECO:0000313" key="9">
    <source>
        <dbReference type="EMBL" id="OCK74714.1"/>
    </source>
</evidence>
<dbReference type="EMBL" id="KV745428">
    <property type="protein sequence ID" value="OCK74714.1"/>
    <property type="molecule type" value="Genomic_DNA"/>
</dbReference>
<comment type="similarity">
    <text evidence="1 6">Belongs to the clathrin heavy chain family.</text>
</comment>
<dbReference type="Gene3D" id="1.25.40.10">
    <property type="entry name" value="Tetratricopeptide repeat domain"/>
    <property type="match status" value="4"/>
</dbReference>
<feature type="repeat" description="CHCR" evidence="7">
    <location>
        <begin position="1279"/>
        <end position="1425"/>
    </location>
</feature>
<keyword evidence="3 6" id="KW-0472">Membrane</keyword>
<protein>
    <recommendedName>
        <fullName evidence="6">Clathrin heavy chain</fullName>
    </recommendedName>
</protein>
<dbReference type="GO" id="GO:0005198">
    <property type="term" value="F:structural molecule activity"/>
    <property type="evidence" value="ECO:0007669"/>
    <property type="project" value="InterPro"/>
</dbReference>
<dbReference type="Pfam" id="PF01394">
    <property type="entry name" value="Clathrin_propel"/>
    <property type="match status" value="3"/>
</dbReference>
<organism evidence="9 10">
    <name type="scientific">Lepidopterella palustris CBS 459.81</name>
    <dbReference type="NCBI Taxonomy" id="1314670"/>
    <lineage>
        <taxon>Eukaryota</taxon>
        <taxon>Fungi</taxon>
        <taxon>Dikarya</taxon>
        <taxon>Ascomycota</taxon>
        <taxon>Pezizomycotina</taxon>
        <taxon>Dothideomycetes</taxon>
        <taxon>Pleosporomycetidae</taxon>
        <taxon>Mytilinidiales</taxon>
        <taxon>Argynnaceae</taxon>
        <taxon>Lepidopterella</taxon>
    </lineage>
</organism>
<dbReference type="Pfam" id="PF00637">
    <property type="entry name" value="Clathrin"/>
    <property type="match status" value="7"/>
</dbReference>
<dbReference type="GO" id="GO:0071439">
    <property type="term" value="C:clathrin complex"/>
    <property type="evidence" value="ECO:0007669"/>
    <property type="project" value="InterPro"/>
</dbReference>
<keyword evidence="10" id="KW-1185">Reference proteome</keyword>
<keyword evidence="4 6" id="KW-0168">Coated pit</keyword>
<dbReference type="GO" id="GO:0005829">
    <property type="term" value="C:cytosol"/>
    <property type="evidence" value="ECO:0007669"/>
    <property type="project" value="GOC"/>
</dbReference>
<dbReference type="Gene3D" id="1.25.40.730">
    <property type="match status" value="1"/>
</dbReference>
<feature type="repeat" description="CHCR" evidence="7">
    <location>
        <begin position="541"/>
        <end position="687"/>
    </location>
</feature>
<evidence type="ECO:0000256" key="3">
    <source>
        <dbReference type="ARBA" id="ARBA00023136"/>
    </source>
</evidence>
<dbReference type="FunFam" id="1.25.40.10:FF:000005">
    <property type="entry name" value="Clathrin heavy chain"/>
    <property type="match status" value="1"/>
</dbReference>
<feature type="repeat" description="CHCR" evidence="7">
    <location>
        <begin position="1428"/>
        <end position="1571"/>
    </location>
</feature>
<dbReference type="GO" id="GO:0006886">
    <property type="term" value="P:intracellular protein transport"/>
    <property type="evidence" value="ECO:0007669"/>
    <property type="project" value="UniProtKB-UniRule"/>
</dbReference>
<feature type="compositionally biased region" description="Basic and acidic residues" evidence="8">
    <location>
        <begin position="1624"/>
        <end position="1637"/>
    </location>
</feature>
<dbReference type="InterPro" id="IPR016341">
    <property type="entry name" value="Clathrin_heavy_chain"/>
</dbReference>
<dbReference type="FunFam" id="2.130.10.110:FF:000003">
    <property type="entry name" value="Clathrin heavy chain"/>
    <property type="match status" value="1"/>
</dbReference>
<name>A0A8E2J9T2_9PEZI</name>
<dbReference type="InterPro" id="IPR011990">
    <property type="entry name" value="TPR-like_helical_dom_sf"/>
</dbReference>
<dbReference type="GO" id="GO:0030479">
    <property type="term" value="C:actin cortical patch"/>
    <property type="evidence" value="ECO:0007669"/>
    <property type="project" value="TreeGrafter"/>
</dbReference>
<dbReference type="PANTHER" id="PTHR10292:SF1">
    <property type="entry name" value="CLATHRIN HEAVY CHAIN"/>
    <property type="match status" value="1"/>
</dbReference>
<feature type="region of interest" description="Disordered" evidence="8">
    <location>
        <begin position="1624"/>
        <end position="1678"/>
    </location>
</feature>
<evidence type="ECO:0000256" key="4">
    <source>
        <dbReference type="ARBA" id="ARBA00023176"/>
    </source>
</evidence>
<dbReference type="Proteomes" id="UP000250266">
    <property type="component" value="Unassembled WGS sequence"/>
</dbReference>
<dbReference type="FunFam" id="1.25.40.10:FF:000002">
    <property type="entry name" value="Clathrin heavy chain"/>
    <property type="match status" value="1"/>
</dbReference>
<dbReference type="GO" id="GO:0030130">
    <property type="term" value="C:clathrin coat of trans-Golgi network vesicle"/>
    <property type="evidence" value="ECO:0007669"/>
    <property type="project" value="InterPro"/>
</dbReference>
<evidence type="ECO:0000256" key="5">
    <source>
        <dbReference type="ARBA" id="ARBA00023329"/>
    </source>
</evidence>
<feature type="repeat" description="CHCR" evidence="7">
    <location>
        <begin position="984"/>
        <end position="1129"/>
    </location>
</feature>
<comment type="function">
    <text evidence="6">Clathrin is the major protein of the polyhedral coat of coated pits and vesicles.</text>
</comment>
<keyword evidence="5 6" id="KW-0968">Cytoplasmic vesicle</keyword>
<dbReference type="GO" id="GO:0006895">
    <property type="term" value="P:Golgi to endosome transport"/>
    <property type="evidence" value="ECO:0007669"/>
    <property type="project" value="TreeGrafter"/>
</dbReference>
<dbReference type="OrthoDB" id="2113814at2759"/>
<dbReference type="Gene3D" id="2.130.10.110">
    <property type="entry name" value="Clathrin heavy-chain terminal domain"/>
    <property type="match status" value="1"/>
</dbReference>
<comment type="subcellular location">
    <subcellularLocation>
        <location evidence="6">Cytoplasmic vesicle membrane</location>
        <topology evidence="6">Peripheral membrane protein</topology>
        <orientation evidence="6">Cytoplasmic side</orientation>
    </subcellularLocation>
    <subcellularLocation>
        <location evidence="6">Membrane</location>
        <location evidence="6">Coated pit</location>
        <topology evidence="6">Peripheral membrane protein</topology>
        <orientation evidence="6">Cytoplasmic side</orientation>
    </subcellularLocation>
</comment>
<proteinExistence type="inferred from homology"/>
<evidence type="ECO:0000313" key="10">
    <source>
        <dbReference type="Proteomes" id="UP000250266"/>
    </source>
</evidence>
<dbReference type="GO" id="GO:0006898">
    <property type="term" value="P:receptor-mediated endocytosis"/>
    <property type="evidence" value="ECO:0007669"/>
    <property type="project" value="TreeGrafter"/>
</dbReference>
<evidence type="ECO:0000256" key="1">
    <source>
        <dbReference type="ARBA" id="ARBA00009535"/>
    </source>
</evidence>
<sequence length="1678" mass="189896">MAPLPISFKELLQLTASDILPASIGFNSCTLESDHYICVRQQVDNTASPEVIIIDLKNGNNIIRRPIKADSAIMHWSKLIIALKAQSRTLQIFDLGQKAKLKSTTMNEDVVFWKWFSETSLGLVTDTSVYHWDIFDPTQAAPQKLFDRNPNLTGNQIINYRVSADEQWSVVVGIAQQQGRVVGNMQLYSKARGISQAIEGHAAAFGTVRLEGAPAETKLFTFAVRTATGAKLHVVEVDHNAANPPFPKKAVDVYFPSEATNDFPVAMQVSQKYSVIYLVTKYGFIHLYDLETGTCIFMNRISSETIFVTAPDSESSGIIGVNRKGQVLAVSVDETTIIPYLLQNPANGELAYKLASRGGLPGADNLYQSRFEGLLSSGQFVEAAKVAANSPRGFLRTPQTIERFKAAPATANQLSVILQYFGMLLDKGSLNKHETLELVRPVLQQNRKHLLEKWLKEDKLDCSEELGDIVRPHDLTLALNIYQRAKVHQKVVASLAELGHFDKILPYSEQTGYRPDFSVLLQHIVRVNPEKGAEFATSLAKHDGGPLVDIDRVVDIFQSQGMIQQATAFLLDVLSANRPEQGHLQTKLLEMNLLNAPQVADAILGNEMFSYYDKSRIAQLCENAGLLTRALEHNDDPAAIKRIIVQTDKLPEEWLITYFGQLTVELSLECLNEMLKVNIRQNLQPMVRIAQKYSDLLGPTRIIDLLEKYRSAEGLYFYLGAIVNLSEDKDVHFKYIEAATKIGQLNEVERICRESNFYDPEKVKNFLKEAKLTEQLPLIIVCDRFNFIHDLVLYLYKNQQFKSIEVYVQRVNPSRTPAVIGGLLDVDCDESIIKGLLQSVNSTSIPIDELVAEVESRNRLKLLLPFLEATLASGNQQQAVYNALAKIYIDSNNNPEKFLKENDQYDSLVVGKYCEKRDPNLAYIAYRKGQNDLDLINITNENAMFKAQARYLLERSDLEIWEYVLSPNNMHRRSLVDQVISTAVPESQDPDKVSVAVKAFIGSDMPAELIELLEKIILEPSSFSDNTTLQNLLMLTAAKADRGRMMNYIHQLTNYSPEDIALQCIELGMYEEAFEIYKKDNNHVAASGVLIDHIVSIDRAQDYADRVDLPEVWSKVAKAQLDGLRVTDSIESYIRAQDASNFLEVIEIGTHAGKDEELIRFLKMARKTMREVPIDTALAFCYARTGQLPELEDFLRATNVADVEASGDKAYEEGYHEAAKIFFTSISNWAKLATTLVHLEDYQAAVECARKANSTKVWKQVNEACVAKKEFRLAQICGLNLIVHAEELSDLVRQYERNGYFDELIGLLEAGLGLERAHMGMFTELGIALSKYHPDRVMEHLRLFWSRINIPKMIRACEEAHLWPELVFLYAHYDEWDNAALAMMERAADAWEHHSFKDTIVKVTNLEIYYRALSHYLEQQPSLLTDLLQALTPRIDVNRVVRMFEKSDNIPLIKPFLLNVQPQNKREVNNAINDLLIEEEDYKTLRDSVENYDNYDPVDLAQRLERHDLVFFRQIAANIYRKNKRWDKSIALSKQDKLFKDAIETAAMSGKSDVVEELLRYFVDIGSRECYVGILYACYDLIRPDVVLEVSWRNGLNDFTMPYMINFLSQQAATIEVLKKDNEERKAREASQQKDEENTPILGSRLMLTQGPMASAPSPGPYGQPNGIAPQPTGYRPF</sequence>
<evidence type="ECO:0000256" key="7">
    <source>
        <dbReference type="PROSITE-ProRule" id="PRU01006"/>
    </source>
</evidence>
<accession>A0A8E2J9T2</accession>
<dbReference type="SUPFAM" id="SSF48371">
    <property type="entry name" value="ARM repeat"/>
    <property type="match status" value="6"/>
</dbReference>
<dbReference type="InterPro" id="IPR055358">
    <property type="entry name" value="CHCR"/>
</dbReference>
<feature type="repeat" description="CHCR" evidence="7">
    <location>
        <begin position="838"/>
        <end position="977"/>
    </location>
</feature>
<dbReference type="InterPro" id="IPR016024">
    <property type="entry name" value="ARM-type_fold"/>
</dbReference>
<keyword evidence="2" id="KW-0677">Repeat</keyword>
<evidence type="ECO:0000256" key="2">
    <source>
        <dbReference type="ARBA" id="ARBA00022737"/>
    </source>
</evidence>
<dbReference type="PROSITE" id="PS50236">
    <property type="entry name" value="CHCR"/>
    <property type="match status" value="7"/>
</dbReference>
<reference evidence="9 10" key="1">
    <citation type="journal article" date="2016" name="Nat. Commun.">
        <title>Ectomycorrhizal ecology is imprinted in the genome of the dominant symbiotic fungus Cenococcum geophilum.</title>
        <authorList>
            <consortium name="DOE Joint Genome Institute"/>
            <person name="Peter M."/>
            <person name="Kohler A."/>
            <person name="Ohm R.A."/>
            <person name="Kuo A."/>
            <person name="Krutzmann J."/>
            <person name="Morin E."/>
            <person name="Arend M."/>
            <person name="Barry K.W."/>
            <person name="Binder M."/>
            <person name="Choi C."/>
            <person name="Clum A."/>
            <person name="Copeland A."/>
            <person name="Grisel N."/>
            <person name="Haridas S."/>
            <person name="Kipfer T."/>
            <person name="LaButti K."/>
            <person name="Lindquist E."/>
            <person name="Lipzen A."/>
            <person name="Maire R."/>
            <person name="Meier B."/>
            <person name="Mihaltcheva S."/>
            <person name="Molinier V."/>
            <person name="Murat C."/>
            <person name="Poggeler S."/>
            <person name="Quandt C.A."/>
            <person name="Sperisen C."/>
            <person name="Tritt A."/>
            <person name="Tisserant E."/>
            <person name="Crous P.W."/>
            <person name="Henrissat B."/>
            <person name="Nehls U."/>
            <person name="Egli S."/>
            <person name="Spatafora J.W."/>
            <person name="Grigoriev I.V."/>
            <person name="Martin F.M."/>
        </authorList>
    </citation>
    <scope>NUCLEOTIDE SEQUENCE [LARGE SCALE GENOMIC DNA]</scope>
    <source>
        <strain evidence="9 10">CBS 459.81</strain>
    </source>
</reference>
<dbReference type="InterPro" id="IPR000547">
    <property type="entry name" value="Clathrin_H-chain/VPS_repeat"/>
</dbReference>
<dbReference type="FunFam" id="1.25.40.730:FF:000003">
    <property type="entry name" value="Clathrin heavy chain"/>
    <property type="match status" value="1"/>
</dbReference>
<dbReference type="GO" id="GO:0032051">
    <property type="term" value="F:clathrin light chain binding"/>
    <property type="evidence" value="ECO:0007669"/>
    <property type="project" value="InterPro"/>
</dbReference>
<dbReference type="FunFam" id="1.25.40.10:FF:000082">
    <property type="entry name" value="Clathrin heavy chain"/>
    <property type="match status" value="1"/>
</dbReference>
<dbReference type="SMART" id="SM00299">
    <property type="entry name" value="CLH"/>
    <property type="match status" value="7"/>
</dbReference>
<dbReference type="PANTHER" id="PTHR10292">
    <property type="entry name" value="CLATHRIN HEAVY CHAIN RELATED"/>
    <property type="match status" value="1"/>
</dbReference>
<dbReference type="FunFam" id="1.25.40.10:FF:000001">
    <property type="entry name" value="Clathrin heavy chain"/>
    <property type="match status" value="1"/>
</dbReference>
<dbReference type="SUPFAM" id="SSF50989">
    <property type="entry name" value="Clathrin heavy-chain terminal domain"/>
    <property type="match status" value="1"/>
</dbReference>
<feature type="repeat" description="CHCR" evidence="7">
    <location>
        <begin position="1133"/>
        <end position="1274"/>
    </location>
</feature>
<dbReference type="InterPro" id="IPR022365">
    <property type="entry name" value="Clathrin_H-chain_propeller_rpt"/>
</dbReference>
<gene>
    <name evidence="9" type="ORF">K432DRAFT_429872</name>
</gene>